<protein>
    <recommendedName>
        <fullName evidence="6">Lipoprotein YdaJ</fullName>
    </recommendedName>
</protein>
<proteinExistence type="inferred from homology"/>
<keyword evidence="2" id="KW-0378">Hydrolase</keyword>
<dbReference type="PROSITE" id="PS51257">
    <property type="entry name" value="PROKAR_LIPOPROTEIN"/>
    <property type="match status" value="1"/>
</dbReference>
<dbReference type="InterPro" id="IPR008928">
    <property type="entry name" value="6-hairpin_glycosidase_sf"/>
</dbReference>
<accession>A0ABX7AYK6</accession>
<evidence type="ECO:0008006" key="6">
    <source>
        <dbReference type="Google" id="ProtNLM"/>
    </source>
</evidence>
<dbReference type="InterPro" id="IPR012341">
    <property type="entry name" value="6hp_glycosidase-like_sf"/>
</dbReference>
<reference evidence="4 5" key="1">
    <citation type="submission" date="2020-01" db="EMBL/GenBank/DDBJ databases">
        <authorList>
            <person name="Liu G."/>
            <person name="Liu B."/>
        </authorList>
    </citation>
    <scope>NUCLEOTIDE SEQUENCE [LARGE SCALE GENOMIC DNA]</scope>
    <source>
        <strain evidence="4 5">FJAT-51161</strain>
    </source>
</reference>
<organism evidence="4 5">
    <name type="scientific">Lysinibacillus agricola</name>
    <dbReference type="NCBI Taxonomy" id="2590012"/>
    <lineage>
        <taxon>Bacteria</taxon>
        <taxon>Bacillati</taxon>
        <taxon>Bacillota</taxon>
        <taxon>Bacilli</taxon>
        <taxon>Bacillales</taxon>
        <taxon>Bacillaceae</taxon>
        <taxon>Lysinibacillus</taxon>
    </lineage>
</organism>
<evidence type="ECO:0000313" key="4">
    <source>
        <dbReference type="EMBL" id="QQP14949.1"/>
    </source>
</evidence>
<name>A0ABX7AYK6_9BACI</name>
<sequence>MIKKFIFIFCFVLILISCEKKEVDLQKNEPPLPTEKFVIKEFMNDGGLLRTDLTEQKNIFLSESMGLWLTYLLEKGDQARFKNQVDVMKSDFLKNNFIVWRLEKKKQASVNALIDDLRIIRVLFEAGEKWKIPHYIQLGNELGKNLVRYGMNDGLFVDFVDVQTNEKAKTLTISYIMPSAFNQMQKHGLLSQKQVNQQLAILKNAPLAEAGFYPKNYDIPSGSYVFDKELHMIDQLYIAYHMASVKEDTTLFKLWLLDLFNRDGKLYGRYNAQTNQPSVNYESPAVYAMAVRYLLVLDEKTLANQFLERMTSLKNVSTAGYIDTHTQATHIFDNLLPLLAEREVENANNYELE</sequence>
<dbReference type="SUPFAM" id="SSF48208">
    <property type="entry name" value="Six-hairpin glycosidases"/>
    <property type="match status" value="1"/>
</dbReference>
<evidence type="ECO:0000256" key="2">
    <source>
        <dbReference type="ARBA" id="ARBA00022801"/>
    </source>
</evidence>
<dbReference type="Proteomes" id="UP000596049">
    <property type="component" value="Chromosome"/>
</dbReference>
<evidence type="ECO:0000313" key="5">
    <source>
        <dbReference type="Proteomes" id="UP000596049"/>
    </source>
</evidence>
<keyword evidence="5" id="KW-1185">Reference proteome</keyword>
<dbReference type="InterPro" id="IPR002037">
    <property type="entry name" value="Glyco_hydro_8"/>
</dbReference>
<dbReference type="Pfam" id="PF01270">
    <property type="entry name" value="Glyco_hydro_8"/>
    <property type="match status" value="1"/>
</dbReference>
<comment type="similarity">
    <text evidence="1">Belongs to the glycosyl hydrolase 8 (cellulase D) family.</text>
</comment>
<evidence type="ECO:0000256" key="3">
    <source>
        <dbReference type="ARBA" id="ARBA00023295"/>
    </source>
</evidence>
<evidence type="ECO:0000256" key="1">
    <source>
        <dbReference type="ARBA" id="ARBA00009209"/>
    </source>
</evidence>
<dbReference type="Gene3D" id="1.50.10.10">
    <property type="match status" value="1"/>
</dbReference>
<keyword evidence="3" id="KW-0326">Glycosidase</keyword>
<gene>
    <name evidence="4" type="ORF">FJQ98_12155</name>
</gene>
<dbReference type="EMBL" id="CP067341">
    <property type="protein sequence ID" value="QQP14949.1"/>
    <property type="molecule type" value="Genomic_DNA"/>
</dbReference>